<comment type="caution">
    <text evidence="1">The sequence shown here is derived from an EMBL/GenBank/DDBJ whole genome shotgun (WGS) entry which is preliminary data.</text>
</comment>
<feature type="non-terminal residue" evidence="1">
    <location>
        <position position="1"/>
    </location>
</feature>
<organism evidence="1 2">
    <name type="scientific">Racocetra persica</name>
    <dbReference type="NCBI Taxonomy" id="160502"/>
    <lineage>
        <taxon>Eukaryota</taxon>
        <taxon>Fungi</taxon>
        <taxon>Fungi incertae sedis</taxon>
        <taxon>Mucoromycota</taxon>
        <taxon>Glomeromycotina</taxon>
        <taxon>Glomeromycetes</taxon>
        <taxon>Diversisporales</taxon>
        <taxon>Gigasporaceae</taxon>
        <taxon>Racocetra</taxon>
    </lineage>
</organism>
<dbReference type="Proteomes" id="UP000789920">
    <property type="component" value="Unassembled WGS sequence"/>
</dbReference>
<accession>A0ACA9S7A3</accession>
<evidence type="ECO:0000313" key="2">
    <source>
        <dbReference type="Proteomes" id="UP000789920"/>
    </source>
</evidence>
<evidence type="ECO:0000313" key="1">
    <source>
        <dbReference type="EMBL" id="CAG8826557.1"/>
    </source>
</evidence>
<keyword evidence="2" id="KW-1185">Reference proteome</keyword>
<name>A0ACA9S7A3_9GLOM</name>
<sequence>NAISVSCQKQEQTYRELITDPVMFTSEYNQVISHSALPVVKDELSITLKIKVLSHGSSWYNGSQPYTLKPSDSAPYLGLSITGNSDTGISMDGYGFLLNRCLQNIQLQSIIFNDGPLYIGKHLNRDGFTGEI</sequence>
<dbReference type="EMBL" id="CAJVQC010092385">
    <property type="protein sequence ID" value="CAG8826557.1"/>
    <property type="molecule type" value="Genomic_DNA"/>
</dbReference>
<reference evidence="1" key="1">
    <citation type="submission" date="2021-06" db="EMBL/GenBank/DDBJ databases">
        <authorList>
            <person name="Kallberg Y."/>
            <person name="Tangrot J."/>
            <person name="Rosling A."/>
        </authorList>
    </citation>
    <scope>NUCLEOTIDE SEQUENCE</scope>
    <source>
        <strain evidence="1">MA461A</strain>
    </source>
</reference>
<proteinExistence type="predicted"/>
<feature type="non-terminal residue" evidence="1">
    <location>
        <position position="132"/>
    </location>
</feature>
<gene>
    <name evidence="1" type="ORF">RPERSI_LOCUS26765</name>
</gene>
<protein>
    <submittedName>
        <fullName evidence="1">29277_t:CDS:1</fullName>
    </submittedName>
</protein>